<gene>
    <name evidence="1" type="ORF">LCGC14_2773870</name>
</gene>
<evidence type="ECO:0000313" key="1">
    <source>
        <dbReference type="EMBL" id="KKK85382.1"/>
    </source>
</evidence>
<comment type="caution">
    <text evidence="1">The sequence shown here is derived from an EMBL/GenBank/DDBJ whole genome shotgun (WGS) entry which is preliminary data.</text>
</comment>
<organism evidence="1">
    <name type="scientific">marine sediment metagenome</name>
    <dbReference type="NCBI Taxonomy" id="412755"/>
    <lineage>
        <taxon>unclassified sequences</taxon>
        <taxon>metagenomes</taxon>
        <taxon>ecological metagenomes</taxon>
    </lineage>
</organism>
<proteinExistence type="predicted"/>
<reference evidence="1" key="1">
    <citation type="journal article" date="2015" name="Nature">
        <title>Complex archaea that bridge the gap between prokaryotes and eukaryotes.</title>
        <authorList>
            <person name="Spang A."/>
            <person name="Saw J.H."/>
            <person name="Jorgensen S.L."/>
            <person name="Zaremba-Niedzwiedzka K."/>
            <person name="Martijn J."/>
            <person name="Lind A.E."/>
            <person name="van Eijk R."/>
            <person name="Schleper C."/>
            <person name="Guy L."/>
            <person name="Ettema T.J."/>
        </authorList>
    </citation>
    <scope>NUCLEOTIDE SEQUENCE</scope>
</reference>
<accession>A0A0F8YVA9</accession>
<sequence length="281" mass="29020">VYLYDGATLLNDGGTAVTTGDVVISGLTLALVQDTPKVLTVKADISGSGVLTSKSIGGIKVKSTSTTDMEVYSSQGWMSTGITLTSNAASLNFLFHDAAPTIVNAYTASTKTGQSTDVVGKFTITNSGVRTMTITSTTITAVLGGTLNTSSTVNNFRMYDESDVLLATATGAVYSTSTSNAALTFTLSPAPEIAAGASKTYTVKADTSNIRRGTTATGIDPNFIVKIDGSKGWLSSDDAGPDELYWNDGNVVYSYTPVNGSLLGNNFATDTAPVEGPTLSY</sequence>
<dbReference type="AlphaFoldDB" id="A0A0F8YVA9"/>
<dbReference type="EMBL" id="LAZR01051338">
    <property type="protein sequence ID" value="KKK85382.1"/>
    <property type="molecule type" value="Genomic_DNA"/>
</dbReference>
<name>A0A0F8YVA9_9ZZZZ</name>
<protein>
    <submittedName>
        <fullName evidence="1">Uncharacterized protein</fullName>
    </submittedName>
</protein>
<feature type="non-terminal residue" evidence="1">
    <location>
        <position position="1"/>
    </location>
</feature>